<gene>
    <name evidence="3" type="ORF">LCGC14_2677610</name>
</gene>
<comment type="caution">
    <text evidence="3">The sequence shown here is derived from an EMBL/GenBank/DDBJ whole genome shotgun (WGS) entry which is preliminary data.</text>
</comment>
<evidence type="ECO:0000259" key="1">
    <source>
        <dbReference type="Pfam" id="PF00557"/>
    </source>
</evidence>
<dbReference type="Gene3D" id="3.90.230.10">
    <property type="entry name" value="Creatinase/methionine aminopeptidase superfamily"/>
    <property type="match status" value="1"/>
</dbReference>
<dbReference type="Pfam" id="PF00557">
    <property type="entry name" value="Peptidase_M24"/>
    <property type="match status" value="1"/>
</dbReference>
<dbReference type="PANTHER" id="PTHR43763">
    <property type="entry name" value="XAA-PRO AMINOPEPTIDASE 1"/>
    <property type="match status" value="1"/>
</dbReference>
<feature type="non-terminal residue" evidence="3">
    <location>
        <position position="386"/>
    </location>
</feature>
<feature type="domain" description="Creatinase N-terminal" evidence="2">
    <location>
        <begin position="17"/>
        <end position="152"/>
    </location>
</feature>
<dbReference type="Pfam" id="PF01321">
    <property type="entry name" value="Creatinase_N"/>
    <property type="match status" value="1"/>
</dbReference>
<dbReference type="InterPro" id="IPR036005">
    <property type="entry name" value="Creatinase/aminopeptidase-like"/>
</dbReference>
<dbReference type="InterPro" id="IPR029149">
    <property type="entry name" value="Creatin/AminoP/Spt16_N"/>
</dbReference>
<dbReference type="SUPFAM" id="SSF55920">
    <property type="entry name" value="Creatinase/aminopeptidase"/>
    <property type="match status" value="1"/>
</dbReference>
<dbReference type="AlphaFoldDB" id="A0A0F8ZM92"/>
<organism evidence="3">
    <name type="scientific">marine sediment metagenome</name>
    <dbReference type="NCBI Taxonomy" id="412755"/>
    <lineage>
        <taxon>unclassified sequences</taxon>
        <taxon>metagenomes</taxon>
        <taxon>ecological metagenomes</taxon>
    </lineage>
</organism>
<evidence type="ECO:0000313" key="3">
    <source>
        <dbReference type="EMBL" id="KKK94958.1"/>
    </source>
</evidence>
<sequence length="386" mass="40906">MFQSFTSATRPEQGPPRLADLRALMQAEGFDAWLVPRADAHQGEYVAPHDDRLAWLTGFTGSAGFCIVLADQAGIFVDGRYTVQVKAQVAAAFTSVNWPATKPGPWLLERLGEGAVLGFDPWLHTAQEIETLEAALSPKGIALRATDNLLDRIWPDQPAPPAGPVTAYPQELAGDSAADKRARIAAILAEDGQSAAVLTLPDSIAWLLNIRGSDIQRTPIAQGFAIVDETGGVRLFMDPAKLSDMAAHLDPDVSCLPPDGLLAALATLSGPVRVDRATAPYIVSRTLTDEGIKMAWGADPCALPKATKSDAEIAATTQAHLRDGAAMCEFLCWLDSATAAAAEGARITEIDVVKKLEAARKATGELRDISFDTIAGSGPHGAIVHY</sequence>
<dbReference type="EMBL" id="LAZR01047122">
    <property type="protein sequence ID" value="KKK94958.1"/>
    <property type="molecule type" value="Genomic_DNA"/>
</dbReference>
<protein>
    <submittedName>
        <fullName evidence="3">Uncharacterized protein</fullName>
    </submittedName>
</protein>
<dbReference type="Pfam" id="PF16189">
    <property type="entry name" value="Creatinase_N_2"/>
    <property type="match status" value="1"/>
</dbReference>
<accession>A0A0F8ZM92</accession>
<proteinExistence type="predicted"/>
<dbReference type="InterPro" id="IPR000994">
    <property type="entry name" value="Pept_M24"/>
</dbReference>
<dbReference type="PANTHER" id="PTHR43763:SF6">
    <property type="entry name" value="XAA-PRO AMINOPEPTIDASE 1"/>
    <property type="match status" value="1"/>
</dbReference>
<dbReference type="GO" id="GO:0005737">
    <property type="term" value="C:cytoplasm"/>
    <property type="evidence" value="ECO:0007669"/>
    <property type="project" value="UniProtKB-ARBA"/>
</dbReference>
<dbReference type="Gene3D" id="3.40.350.10">
    <property type="entry name" value="Creatinase/prolidase N-terminal domain"/>
    <property type="match status" value="2"/>
</dbReference>
<name>A0A0F8ZM92_9ZZZZ</name>
<feature type="domain" description="Peptidase M24" evidence="1">
    <location>
        <begin position="317"/>
        <end position="386"/>
    </location>
</feature>
<evidence type="ECO:0000259" key="2">
    <source>
        <dbReference type="Pfam" id="PF01321"/>
    </source>
</evidence>
<dbReference type="InterPro" id="IPR000587">
    <property type="entry name" value="Creatinase_N"/>
</dbReference>
<reference evidence="3" key="1">
    <citation type="journal article" date="2015" name="Nature">
        <title>Complex archaea that bridge the gap between prokaryotes and eukaryotes.</title>
        <authorList>
            <person name="Spang A."/>
            <person name="Saw J.H."/>
            <person name="Jorgensen S.L."/>
            <person name="Zaremba-Niedzwiedzka K."/>
            <person name="Martijn J."/>
            <person name="Lind A.E."/>
            <person name="van Eijk R."/>
            <person name="Schleper C."/>
            <person name="Guy L."/>
            <person name="Ettema T.J."/>
        </authorList>
    </citation>
    <scope>NUCLEOTIDE SEQUENCE</scope>
</reference>
<dbReference type="SUPFAM" id="SSF53092">
    <property type="entry name" value="Creatinase/prolidase N-terminal domain"/>
    <property type="match status" value="1"/>
</dbReference>
<dbReference type="InterPro" id="IPR050422">
    <property type="entry name" value="X-Pro_aminopeptidase_P"/>
</dbReference>